<dbReference type="PANTHER" id="PTHR10266:SF3">
    <property type="entry name" value="CYTOCHROME C1, HEME PROTEIN, MITOCHONDRIAL"/>
    <property type="match status" value="1"/>
</dbReference>
<dbReference type="STRING" id="1188252.A1QC_05525"/>
<feature type="domain" description="Cytochrome c" evidence="11">
    <location>
        <begin position="37"/>
        <end position="205"/>
    </location>
</feature>
<feature type="chain" id="PRO_5009174756" evidence="10">
    <location>
        <begin position="20"/>
        <end position="246"/>
    </location>
</feature>
<sequence>MKKWIVGLFSFMLPLSVMAAGGNVHLDKANNDLTDQASLQRGAKTFMNYCSACHSTQYQRYQRVATDLGIPDDLMKENLMFDPKAKIGDLMTNAIPADSAAKWFGAPPPDLTLVARVRGVDWLYTYLRSFYADPSRPFGVNNVTFPNVGMPHVLEGLQGIPQPVYTTTTVDGKEHQAVTSTKVEKLGELTAEEYDNTVRDLVNFLEYSGDPVKLERHSLGWWVMAFLAIFTVIVVLLKKEYWRDVH</sequence>
<evidence type="ECO:0000313" key="12">
    <source>
        <dbReference type="EMBL" id="OEF28491.1"/>
    </source>
</evidence>
<evidence type="ECO:0000256" key="7">
    <source>
        <dbReference type="ARBA" id="ARBA00023136"/>
    </source>
</evidence>
<evidence type="ECO:0000256" key="10">
    <source>
        <dbReference type="SAM" id="SignalP"/>
    </source>
</evidence>
<dbReference type="Gene3D" id="1.10.760.10">
    <property type="entry name" value="Cytochrome c-like domain"/>
    <property type="match status" value="1"/>
</dbReference>
<dbReference type="OrthoDB" id="9798864at2"/>
<dbReference type="PANTHER" id="PTHR10266">
    <property type="entry name" value="CYTOCHROME C1"/>
    <property type="match status" value="1"/>
</dbReference>
<dbReference type="GO" id="GO:0046872">
    <property type="term" value="F:metal ion binding"/>
    <property type="evidence" value="ECO:0007669"/>
    <property type="project" value="UniProtKB-KW"/>
</dbReference>
<dbReference type="InterPro" id="IPR002326">
    <property type="entry name" value="Cyt_c1"/>
</dbReference>
<feature type="binding site" description="covalent" evidence="8">
    <location>
        <position position="54"/>
    </location>
    <ligand>
        <name>heme c</name>
        <dbReference type="ChEBI" id="CHEBI:61717"/>
    </ligand>
</feature>
<dbReference type="SUPFAM" id="SSF46626">
    <property type="entry name" value="Cytochrome c"/>
    <property type="match status" value="1"/>
</dbReference>
<gene>
    <name evidence="12" type="ORF">A1QC_05525</name>
</gene>
<feature type="binding site" description="covalent" evidence="8">
    <location>
        <position position="53"/>
    </location>
    <ligand>
        <name>heme c</name>
        <dbReference type="ChEBI" id="CHEBI:61717"/>
    </ligand>
</feature>
<evidence type="ECO:0000256" key="4">
    <source>
        <dbReference type="ARBA" id="ARBA00022723"/>
    </source>
</evidence>
<evidence type="ECO:0000256" key="1">
    <source>
        <dbReference type="ARBA" id="ARBA00004370"/>
    </source>
</evidence>
<dbReference type="InterPro" id="IPR036909">
    <property type="entry name" value="Cyt_c-like_dom_sf"/>
</dbReference>
<keyword evidence="7 9" id="KW-0472">Membrane</keyword>
<proteinExistence type="predicted"/>
<reference evidence="12 13" key="1">
    <citation type="journal article" date="2012" name="Science">
        <title>Ecological populations of bacteria act as socially cohesive units of antibiotic production and resistance.</title>
        <authorList>
            <person name="Cordero O.X."/>
            <person name="Wildschutte H."/>
            <person name="Kirkup B."/>
            <person name="Proehl S."/>
            <person name="Ngo L."/>
            <person name="Hussain F."/>
            <person name="Le Roux F."/>
            <person name="Mincer T."/>
            <person name="Polz M.F."/>
        </authorList>
    </citation>
    <scope>NUCLEOTIDE SEQUENCE [LARGE SCALE GENOMIC DNA]</scope>
    <source>
        <strain evidence="12 13">1S-45</strain>
    </source>
</reference>
<dbReference type="GO" id="GO:0020037">
    <property type="term" value="F:heme binding"/>
    <property type="evidence" value="ECO:0007669"/>
    <property type="project" value="InterPro"/>
</dbReference>
<dbReference type="Pfam" id="PF02167">
    <property type="entry name" value="Cytochrom_C1"/>
    <property type="match status" value="1"/>
</dbReference>
<comment type="subcellular location">
    <subcellularLocation>
        <location evidence="1">Membrane</location>
    </subcellularLocation>
</comment>
<comment type="cofactor">
    <cofactor evidence="8">
        <name>heme c</name>
        <dbReference type="ChEBI" id="CHEBI:61717"/>
    </cofactor>
    <text evidence="8">Binds 1 heme c group covalently per subunit.</text>
</comment>
<keyword evidence="13" id="KW-1185">Reference proteome</keyword>
<dbReference type="Proteomes" id="UP000094070">
    <property type="component" value="Unassembled WGS sequence"/>
</dbReference>
<feature type="signal peptide" evidence="10">
    <location>
        <begin position="1"/>
        <end position="19"/>
    </location>
</feature>
<keyword evidence="3 9" id="KW-0812">Transmembrane</keyword>
<dbReference type="Gene3D" id="1.20.5.100">
    <property type="entry name" value="Cytochrome c1, transmembrane anchor, C-terminal"/>
    <property type="match status" value="1"/>
</dbReference>
<keyword evidence="10" id="KW-0732">Signal</keyword>
<protein>
    <submittedName>
        <fullName evidence="12">Cytochrome C</fullName>
    </submittedName>
</protein>
<feature type="binding site" description="covalent" evidence="8">
    <location>
        <position position="50"/>
    </location>
    <ligand>
        <name>heme c</name>
        <dbReference type="ChEBI" id="CHEBI:61717"/>
    </ligand>
</feature>
<dbReference type="PRINTS" id="PR00603">
    <property type="entry name" value="CYTOCHROMEC1"/>
</dbReference>
<dbReference type="GO" id="GO:0009055">
    <property type="term" value="F:electron transfer activity"/>
    <property type="evidence" value="ECO:0007669"/>
    <property type="project" value="InterPro"/>
</dbReference>
<dbReference type="GO" id="GO:0016020">
    <property type="term" value="C:membrane"/>
    <property type="evidence" value="ECO:0007669"/>
    <property type="project" value="UniProtKB-SubCell"/>
</dbReference>
<evidence type="ECO:0000256" key="6">
    <source>
        <dbReference type="ARBA" id="ARBA00023004"/>
    </source>
</evidence>
<dbReference type="FunFam" id="1.10.760.10:FF:000034">
    <property type="entry name" value="Ubiquinol--cytochrome c reductase, cytochrome c1"/>
    <property type="match status" value="1"/>
</dbReference>
<name>A0A1E5E585_9VIBR</name>
<keyword evidence="5 9" id="KW-1133">Transmembrane helix</keyword>
<dbReference type="AlphaFoldDB" id="A0A1E5E585"/>
<evidence type="ECO:0000256" key="8">
    <source>
        <dbReference type="PIRSR" id="PIRSR602326-1"/>
    </source>
</evidence>
<evidence type="ECO:0000313" key="13">
    <source>
        <dbReference type="Proteomes" id="UP000094070"/>
    </source>
</evidence>
<evidence type="ECO:0000256" key="9">
    <source>
        <dbReference type="SAM" id="Phobius"/>
    </source>
</evidence>
<dbReference type="PROSITE" id="PS51007">
    <property type="entry name" value="CYTC"/>
    <property type="match status" value="1"/>
</dbReference>
<dbReference type="eggNOG" id="COG2857">
    <property type="taxonomic scope" value="Bacteria"/>
</dbReference>
<evidence type="ECO:0000256" key="5">
    <source>
        <dbReference type="ARBA" id="ARBA00022989"/>
    </source>
</evidence>
<organism evidence="12 13">
    <name type="scientific">Vibrio rumoiensis 1S-45</name>
    <dbReference type="NCBI Taxonomy" id="1188252"/>
    <lineage>
        <taxon>Bacteria</taxon>
        <taxon>Pseudomonadati</taxon>
        <taxon>Pseudomonadota</taxon>
        <taxon>Gammaproteobacteria</taxon>
        <taxon>Vibrionales</taxon>
        <taxon>Vibrionaceae</taxon>
        <taxon>Vibrio</taxon>
    </lineage>
</organism>
<keyword evidence="4 8" id="KW-0479">Metal-binding</keyword>
<dbReference type="InterPro" id="IPR009056">
    <property type="entry name" value="Cyt_c-like_dom"/>
</dbReference>
<accession>A0A1E5E585</accession>
<feature type="transmembrane region" description="Helical" evidence="9">
    <location>
        <begin position="219"/>
        <end position="237"/>
    </location>
</feature>
<evidence type="ECO:0000256" key="3">
    <source>
        <dbReference type="ARBA" id="ARBA00022692"/>
    </source>
</evidence>
<dbReference type="RefSeq" id="WP_017026476.1">
    <property type="nucleotide sequence ID" value="NZ_AJYK02000020.1"/>
</dbReference>
<keyword evidence="6 8" id="KW-0408">Iron</keyword>
<evidence type="ECO:0000256" key="2">
    <source>
        <dbReference type="ARBA" id="ARBA00022617"/>
    </source>
</evidence>
<dbReference type="EMBL" id="AJYK02000020">
    <property type="protein sequence ID" value="OEF28491.1"/>
    <property type="molecule type" value="Genomic_DNA"/>
</dbReference>
<comment type="caution">
    <text evidence="12">The sequence shown here is derived from an EMBL/GenBank/DDBJ whole genome shotgun (WGS) entry which is preliminary data.</text>
</comment>
<evidence type="ECO:0000259" key="11">
    <source>
        <dbReference type="PROSITE" id="PS51007"/>
    </source>
</evidence>
<keyword evidence="2 8" id="KW-0349">Heme</keyword>